<name>A0A0A1U8D6_ENTIV</name>
<reference evidence="3 4" key="1">
    <citation type="submission" date="2012-10" db="EMBL/GenBank/DDBJ databases">
        <authorList>
            <person name="Zafar N."/>
            <person name="Inman J."/>
            <person name="Hall N."/>
            <person name="Lorenzi H."/>
            <person name="Caler E."/>
        </authorList>
    </citation>
    <scope>NUCLEOTIDE SEQUENCE [LARGE SCALE GENOMIC DNA]</scope>
    <source>
        <strain evidence="3 4">IP1</strain>
    </source>
</reference>
<accession>A0A0A1U8D6</accession>
<dbReference type="InterPro" id="IPR017853">
    <property type="entry name" value="GH"/>
</dbReference>
<protein>
    <submittedName>
        <fullName evidence="3">Lysozyme, putative</fullName>
    </submittedName>
</protein>
<dbReference type="GO" id="GO:0016798">
    <property type="term" value="F:hydrolase activity, acting on glycosyl bonds"/>
    <property type="evidence" value="ECO:0007669"/>
    <property type="project" value="UniProtKB-KW"/>
</dbReference>
<keyword evidence="4" id="KW-1185">Reference proteome</keyword>
<organism evidence="3 4">
    <name type="scientific">Entamoeba invadens IP1</name>
    <dbReference type="NCBI Taxonomy" id="370355"/>
    <lineage>
        <taxon>Eukaryota</taxon>
        <taxon>Amoebozoa</taxon>
        <taxon>Evosea</taxon>
        <taxon>Archamoebae</taxon>
        <taxon>Mastigamoebida</taxon>
        <taxon>Entamoebidae</taxon>
        <taxon>Entamoeba</taxon>
    </lineage>
</organism>
<dbReference type="RefSeq" id="XP_004257945.1">
    <property type="nucleotide sequence ID" value="XM_004257897.1"/>
</dbReference>
<dbReference type="PANTHER" id="PTHR23208">
    <property type="entry name" value="LYSOZYME PROTEIN"/>
    <property type="match status" value="1"/>
</dbReference>
<evidence type="ECO:0000256" key="1">
    <source>
        <dbReference type="ARBA" id="ARBA00022801"/>
    </source>
</evidence>
<dbReference type="VEuPathDB" id="AmoebaDB:EIN_150010"/>
<keyword evidence="1" id="KW-0378">Hydrolase</keyword>
<dbReference type="KEGG" id="eiv:EIN_150010"/>
<dbReference type="GeneID" id="14890294"/>
<dbReference type="InterPro" id="IPR051595">
    <property type="entry name" value="GH25_Enzymes"/>
</dbReference>
<dbReference type="SUPFAM" id="SSF51445">
    <property type="entry name" value="(Trans)glycosidases"/>
    <property type="match status" value="1"/>
</dbReference>
<proteinExistence type="predicted"/>
<dbReference type="PANTHER" id="PTHR23208:SF36">
    <property type="entry name" value="LYSOZYME-RELATED"/>
    <property type="match status" value="1"/>
</dbReference>
<evidence type="ECO:0000313" key="3">
    <source>
        <dbReference type="EMBL" id="ELP91174.1"/>
    </source>
</evidence>
<evidence type="ECO:0000256" key="2">
    <source>
        <dbReference type="ARBA" id="ARBA00023295"/>
    </source>
</evidence>
<dbReference type="AlphaFoldDB" id="A0A0A1U8D6"/>
<keyword evidence="2" id="KW-0326">Glycosidase</keyword>
<dbReference type="EMBL" id="KB206474">
    <property type="protein sequence ID" value="ELP91174.1"/>
    <property type="molecule type" value="Genomic_DNA"/>
</dbReference>
<evidence type="ECO:0000313" key="4">
    <source>
        <dbReference type="Proteomes" id="UP000014680"/>
    </source>
</evidence>
<gene>
    <name evidence="3" type="ORF">EIN_150010</name>
</gene>
<sequence length="211" mass="24674">MLVFLILFLSSAQATYYGTYTSGGEVSTYACYKSNGWSDFHMLDVFTYNNQINTNFYQYAANAHAAGFTTSQFDLFFTLGPLIGTFDALVEQMNTIINTNNVQFNIMWLDIDGQGWYTIQTLNEDSLRHELDLLLKYYPKVGVRVTKDFWNKTFTNTFTYDRSNEILLWDNTQTGKTFEKYGWWTTPNMSYYTSQTMCGSYKFEYKRNNIL</sequence>
<dbReference type="GO" id="GO:0007165">
    <property type="term" value="P:signal transduction"/>
    <property type="evidence" value="ECO:0007669"/>
    <property type="project" value="TreeGrafter"/>
</dbReference>
<dbReference type="Proteomes" id="UP000014680">
    <property type="component" value="Unassembled WGS sequence"/>
</dbReference>